<dbReference type="SUPFAM" id="SSF53822">
    <property type="entry name" value="Periplasmic binding protein-like I"/>
    <property type="match status" value="1"/>
</dbReference>
<gene>
    <name evidence="5" type="primary">regA</name>
    <name evidence="5" type="ORF">bsdE14_27330</name>
</gene>
<organism evidence="5 6">
    <name type="scientific">Clostridium omnivorum</name>
    <dbReference type="NCBI Taxonomy" id="1604902"/>
    <lineage>
        <taxon>Bacteria</taxon>
        <taxon>Bacillati</taxon>
        <taxon>Bacillota</taxon>
        <taxon>Clostridia</taxon>
        <taxon>Eubacteriales</taxon>
        <taxon>Clostridiaceae</taxon>
        <taxon>Clostridium</taxon>
    </lineage>
</organism>
<dbReference type="Proteomes" id="UP001208567">
    <property type="component" value="Unassembled WGS sequence"/>
</dbReference>
<keyword evidence="1" id="KW-0805">Transcription regulation</keyword>
<proteinExistence type="predicted"/>
<dbReference type="PANTHER" id="PTHR30146:SF109">
    <property type="entry name" value="HTH-TYPE TRANSCRIPTIONAL REGULATOR GALS"/>
    <property type="match status" value="1"/>
</dbReference>
<dbReference type="CDD" id="cd06267">
    <property type="entry name" value="PBP1_LacI_sugar_binding-like"/>
    <property type="match status" value="1"/>
</dbReference>
<keyword evidence="2" id="KW-0238">DNA-binding</keyword>
<keyword evidence="6" id="KW-1185">Reference proteome</keyword>
<comment type="caution">
    <text evidence="5">The sequence shown here is derived from an EMBL/GenBank/DDBJ whole genome shotgun (WGS) entry which is preliminary data.</text>
</comment>
<evidence type="ECO:0000256" key="3">
    <source>
        <dbReference type="ARBA" id="ARBA00023163"/>
    </source>
</evidence>
<dbReference type="SMART" id="SM00354">
    <property type="entry name" value="HTH_LACI"/>
    <property type="match status" value="1"/>
</dbReference>
<dbReference type="PROSITE" id="PS00356">
    <property type="entry name" value="HTH_LACI_1"/>
    <property type="match status" value="1"/>
</dbReference>
<evidence type="ECO:0000313" key="5">
    <source>
        <dbReference type="EMBL" id="GLC31323.1"/>
    </source>
</evidence>
<dbReference type="SUPFAM" id="SSF47413">
    <property type="entry name" value="lambda repressor-like DNA-binding domains"/>
    <property type="match status" value="1"/>
</dbReference>
<dbReference type="RefSeq" id="WP_264850604.1">
    <property type="nucleotide sequence ID" value="NZ_BRXR01000001.1"/>
</dbReference>
<reference evidence="5 6" key="1">
    <citation type="journal article" date="2024" name="Int. J. Syst. Evol. Microbiol.">
        <title>Clostridium omnivorum sp. nov., isolated from anoxic soil under the treatment of reductive soil disinfestation.</title>
        <authorList>
            <person name="Ueki A."/>
            <person name="Tonouchi A."/>
            <person name="Kaku N."/>
            <person name="Honma S."/>
            <person name="Ueki K."/>
        </authorList>
    </citation>
    <scope>NUCLEOTIDE SEQUENCE [LARGE SCALE GENOMIC DNA]</scope>
    <source>
        <strain evidence="5 6">E14</strain>
    </source>
</reference>
<keyword evidence="3" id="KW-0804">Transcription</keyword>
<sequence length="331" mass="36896">MKKATLADIAQKANVSKATVSMVLNNKEINVSEATRQRIYDAVKELNYIPNTVARSLSTRKTETIGIVLPDIENPFFSEMARAIEDTAGKLNYNVIFCNSDNNQEKEEKYVKLLISKLVDGVIFVSGGKSVENLHMLENNNVPLVIVDRYIESSKEYSGVFCANEEGIRLGVEYLYKNGKKNIVFVTGSQKLKVAKLRLKAFEEVTKELNIYNEELIFTGDFTIDGGIKATEEIVNSSKNIDAIFYSSDVMALGGMKLLTRKGYKIPEDIAVMGYDNISISKLIEPELTTVAQPIYDMGKEACKLLVGIINGERNKELIILKPELIVRGTV</sequence>
<name>A0ABQ5N7U5_9CLOT</name>
<evidence type="ECO:0000259" key="4">
    <source>
        <dbReference type="PROSITE" id="PS50932"/>
    </source>
</evidence>
<evidence type="ECO:0000256" key="2">
    <source>
        <dbReference type="ARBA" id="ARBA00023125"/>
    </source>
</evidence>
<dbReference type="InterPro" id="IPR000843">
    <property type="entry name" value="HTH_LacI"/>
</dbReference>
<dbReference type="InterPro" id="IPR046335">
    <property type="entry name" value="LacI/GalR-like_sensor"/>
</dbReference>
<dbReference type="Pfam" id="PF13377">
    <property type="entry name" value="Peripla_BP_3"/>
    <property type="match status" value="1"/>
</dbReference>
<dbReference type="Pfam" id="PF00356">
    <property type="entry name" value="LacI"/>
    <property type="match status" value="1"/>
</dbReference>
<feature type="domain" description="HTH lacI-type" evidence="4">
    <location>
        <begin position="4"/>
        <end position="59"/>
    </location>
</feature>
<dbReference type="CDD" id="cd01392">
    <property type="entry name" value="HTH_LacI"/>
    <property type="match status" value="1"/>
</dbReference>
<evidence type="ECO:0000256" key="1">
    <source>
        <dbReference type="ARBA" id="ARBA00023015"/>
    </source>
</evidence>
<dbReference type="Gene3D" id="1.10.260.40">
    <property type="entry name" value="lambda repressor-like DNA-binding domains"/>
    <property type="match status" value="1"/>
</dbReference>
<dbReference type="InterPro" id="IPR028082">
    <property type="entry name" value="Peripla_BP_I"/>
</dbReference>
<dbReference type="PANTHER" id="PTHR30146">
    <property type="entry name" value="LACI-RELATED TRANSCRIPTIONAL REPRESSOR"/>
    <property type="match status" value="1"/>
</dbReference>
<dbReference type="PROSITE" id="PS50932">
    <property type="entry name" value="HTH_LACI_2"/>
    <property type="match status" value="1"/>
</dbReference>
<accession>A0ABQ5N7U5</accession>
<protein>
    <submittedName>
        <fullName evidence="5">HTH-type transcriptional regulator RegA</fullName>
    </submittedName>
</protein>
<dbReference type="InterPro" id="IPR010982">
    <property type="entry name" value="Lambda_DNA-bd_dom_sf"/>
</dbReference>
<dbReference type="EMBL" id="BRXR01000001">
    <property type="protein sequence ID" value="GLC31323.1"/>
    <property type="molecule type" value="Genomic_DNA"/>
</dbReference>
<dbReference type="Gene3D" id="3.40.50.2300">
    <property type="match status" value="2"/>
</dbReference>
<evidence type="ECO:0000313" key="6">
    <source>
        <dbReference type="Proteomes" id="UP001208567"/>
    </source>
</evidence>